<dbReference type="Gramene" id="LPERR05G13180.1">
    <property type="protein sequence ID" value="LPERR05G13180.1"/>
    <property type="gene ID" value="LPERR05G13180"/>
</dbReference>
<keyword evidence="3 5" id="KW-0479">Metal-binding</keyword>
<protein>
    <recommendedName>
        <fullName evidence="10">Cytochrome P450</fullName>
    </recommendedName>
</protein>
<dbReference type="InterPro" id="IPR036396">
    <property type="entry name" value="Cyt_P450_sf"/>
</dbReference>
<dbReference type="Gene3D" id="1.10.630.10">
    <property type="entry name" value="Cytochrome P450"/>
    <property type="match status" value="1"/>
</dbReference>
<dbReference type="GO" id="GO:0004497">
    <property type="term" value="F:monooxygenase activity"/>
    <property type="evidence" value="ECO:0007669"/>
    <property type="project" value="UniProtKB-KW"/>
</dbReference>
<reference evidence="9" key="2">
    <citation type="submission" date="2013-12" db="EMBL/GenBank/DDBJ databases">
        <authorList>
            <person name="Yu Y."/>
            <person name="Lee S."/>
            <person name="de Baynast K."/>
            <person name="Wissotski M."/>
            <person name="Liu L."/>
            <person name="Talag J."/>
            <person name="Goicoechea J."/>
            <person name="Angelova A."/>
            <person name="Jetty R."/>
            <person name="Kudrna D."/>
            <person name="Golser W."/>
            <person name="Rivera L."/>
            <person name="Zhang J."/>
            <person name="Wing R."/>
        </authorList>
    </citation>
    <scope>NUCLEOTIDE SEQUENCE</scope>
</reference>
<reference evidence="8" key="3">
    <citation type="submission" date="2015-04" db="UniProtKB">
        <authorList>
            <consortium name="EnsemblPlants"/>
        </authorList>
    </citation>
    <scope>IDENTIFICATION</scope>
</reference>
<sequence>MISSFKEKPYLPLYSPGGTRWVRFEKSDGRRRPVPLHPAAEPQRPADGSRRGRQCPARAQQESASALRSTGEQRAAAQGAAWQRRRVWPPARVSVRGAAPRGSQAAFRQDGSWHSRCLLGKEVMGTMFNEVCTQFREIENGVNMMSVFFPHSAIIPANRRRNRARERLHAMFSDIVRSRKQQQQQGRDHQVDRDVLQSLIDLQEAEVSGLIICMLFAAKHTSTYTSIWMGARLLSHGNFLADAVAEQDRVVRKHGSDANGRITDHFGFLMDMPTLHNCVKETLRLHPPVPVLVRAAHKPFTVRTREGREYVVPGGNTLANPIVVSNSVPYIYKDAHLYDPDRFGPGREEDKVGGKFSYASFGGGRTSCVGEGYAYMQIKLIWSHLLRNFELKLLSPFPESYWSKLVLEPQGKLMVSYKRRRLLPTT</sequence>
<evidence type="ECO:0000256" key="3">
    <source>
        <dbReference type="ARBA" id="ARBA00022723"/>
    </source>
</evidence>
<dbReference type="STRING" id="77586.A0A0D9WGJ5"/>
<keyword evidence="6" id="KW-0560">Oxidoreductase</keyword>
<dbReference type="InterPro" id="IPR002403">
    <property type="entry name" value="Cyt_P450_E_grp-IV"/>
</dbReference>
<dbReference type="Proteomes" id="UP000032180">
    <property type="component" value="Chromosome 5"/>
</dbReference>
<keyword evidence="6" id="KW-0503">Monooxygenase</keyword>
<evidence type="ECO:0000313" key="8">
    <source>
        <dbReference type="EnsemblPlants" id="LPERR05G13180.1"/>
    </source>
</evidence>
<dbReference type="GO" id="GO:0020037">
    <property type="term" value="F:heme binding"/>
    <property type="evidence" value="ECO:0007669"/>
    <property type="project" value="InterPro"/>
</dbReference>
<comment type="cofactor">
    <cofactor evidence="5">
        <name>heme</name>
        <dbReference type="ChEBI" id="CHEBI:30413"/>
    </cofactor>
</comment>
<dbReference type="PANTHER" id="PTHR24304:SF2">
    <property type="entry name" value="24-HYDROXYCHOLESTEROL 7-ALPHA-HYDROXYLASE"/>
    <property type="match status" value="1"/>
</dbReference>
<dbReference type="AlphaFoldDB" id="A0A0D9WGJ5"/>
<dbReference type="SUPFAM" id="SSF48264">
    <property type="entry name" value="Cytochrome P450"/>
    <property type="match status" value="1"/>
</dbReference>
<dbReference type="PROSITE" id="PS00086">
    <property type="entry name" value="CYTOCHROME_P450"/>
    <property type="match status" value="1"/>
</dbReference>
<evidence type="ECO:0008006" key="10">
    <source>
        <dbReference type="Google" id="ProtNLM"/>
    </source>
</evidence>
<evidence type="ECO:0000256" key="5">
    <source>
        <dbReference type="PIRSR" id="PIRSR602403-1"/>
    </source>
</evidence>
<dbReference type="PANTHER" id="PTHR24304">
    <property type="entry name" value="CYTOCHROME P450 FAMILY 7"/>
    <property type="match status" value="1"/>
</dbReference>
<dbReference type="EnsemblPlants" id="LPERR05G13180.1">
    <property type="protein sequence ID" value="LPERR05G13180.1"/>
    <property type="gene ID" value="LPERR05G13180"/>
</dbReference>
<keyword evidence="9" id="KW-1185">Reference proteome</keyword>
<dbReference type="GO" id="GO:0005506">
    <property type="term" value="F:iron ion binding"/>
    <property type="evidence" value="ECO:0007669"/>
    <property type="project" value="InterPro"/>
</dbReference>
<keyword evidence="2 5" id="KW-0349">Heme</keyword>
<evidence type="ECO:0000256" key="4">
    <source>
        <dbReference type="ARBA" id="ARBA00023004"/>
    </source>
</evidence>
<comment type="similarity">
    <text evidence="1 6">Belongs to the cytochrome P450 family.</text>
</comment>
<name>A0A0D9WGJ5_9ORYZ</name>
<accession>A0A0D9WGJ5</accession>
<dbReference type="PRINTS" id="PR00465">
    <property type="entry name" value="EP450IV"/>
</dbReference>
<dbReference type="InterPro" id="IPR001128">
    <property type="entry name" value="Cyt_P450"/>
</dbReference>
<keyword evidence="4 5" id="KW-0408">Iron</keyword>
<evidence type="ECO:0000256" key="2">
    <source>
        <dbReference type="ARBA" id="ARBA00022617"/>
    </source>
</evidence>
<feature type="binding site" description="axial binding residue" evidence="5">
    <location>
        <position position="368"/>
    </location>
    <ligand>
        <name>heme</name>
        <dbReference type="ChEBI" id="CHEBI:30413"/>
    </ligand>
    <ligandPart>
        <name>Fe</name>
        <dbReference type="ChEBI" id="CHEBI:18248"/>
    </ligandPart>
</feature>
<feature type="compositionally biased region" description="Low complexity" evidence="7">
    <location>
        <begin position="73"/>
        <end position="82"/>
    </location>
</feature>
<evidence type="ECO:0000256" key="1">
    <source>
        <dbReference type="ARBA" id="ARBA00010617"/>
    </source>
</evidence>
<feature type="compositionally biased region" description="Polar residues" evidence="7">
    <location>
        <begin position="60"/>
        <end position="72"/>
    </location>
</feature>
<dbReference type="Pfam" id="PF00067">
    <property type="entry name" value="p450"/>
    <property type="match status" value="1"/>
</dbReference>
<feature type="region of interest" description="Disordered" evidence="7">
    <location>
        <begin position="25"/>
        <end position="83"/>
    </location>
</feature>
<dbReference type="GO" id="GO:0016705">
    <property type="term" value="F:oxidoreductase activity, acting on paired donors, with incorporation or reduction of molecular oxygen"/>
    <property type="evidence" value="ECO:0007669"/>
    <property type="project" value="InterPro"/>
</dbReference>
<organism evidence="8 9">
    <name type="scientific">Leersia perrieri</name>
    <dbReference type="NCBI Taxonomy" id="77586"/>
    <lineage>
        <taxon>Eukaryota</taxon>
        <taxon>Viridiplantae</taxon>
        <taxon>Streptophyta</taxon>
        <taxon>Embryophyta</taxon>
        <taxon>Tracheophyta</taxon>
        <taxon>Spermatophyta</taxon>
        <taxon>Magnoliopsida</taxon>
        <taxon>Liliopsida</taxon>
        <taxon>Poales</taxon>
        <taxon>Poaceae</taxon>
        <taxon>BOP clade</taxon>
        <taxon>Oryzoideae</taxon>
        <taxon>Oryzeae</taxon>
        <taxon>Oryzinae</taxon>
        <taxon>Leersia</taxon>
    </lineage>
</organism>
<proteinExistence type="inferred from homology"/>
<evidence type="ECO:0000313" key="9">
    <source>
        <dbReference type="Proteomes" id="UP000032180"/>
    </source>
</evidence>
<dbReference type="HOGENOM" id="CLU_644609_0_0_1"/>
<evidence type="ECO:0000256" key="7">
    <source>
        <dbReference type="SAM" id="MobiDB-lite"/>
    </source>
</evidence>
<reference evidence="8 9" key="1">
    <citation type="submission" date="2012-08" db="EMBL/GenBank/DDBJ databases">
        <title>Oryza genome evolution.</title>
        <authorList>
            <person name="Wing R.A."/>
        </authorList>
    </citation>
    <scope>NUCLEOTIDE SEQUENCE</scope>
</reference>
<dbReference type="InterPro" id="IPR017972">
    <property type="entry name" value="Cyt_P450_CS"/>
</dbReference>
<evidence type="ECO:0000256" key="6">
    <source>
        <dbReference type="RuleBase" id="RU000461"/>
    </source>
</evidence>
<dbReference type="InterPro" id="IPR050529">
    <property type="entry name" value="CYP450_sterol_14alpha_dmase"/>
</dbReference>
<dbReference type="eggNOG" id="KOG0684">
    <property type="taxonomic scope" value="Eukaryota"/>
</dbReference>